<reference evidence="5 6" key="1">
    <citation type="journal article" date="2013" name="Genome Announc.">
        <title>Draft Genome Sequence of Aeromonas molluscorum Strain 848TT, Isolated from Bivalve Molluscs.</title>
        <authorList>
            <person name="Spataro N."/>
            <person name="Farfan M."/>
            <person name="Albarral V."/>
            <person name="Sanglas A."/>
            <person name="Loren J.G."/>
            <person name="Fuste M.C."/>
            <person name="Bosch E."/>
        </authorList>
    </citation>
    <scope>NUCLEOTIDE SEQUENCE [LARGE SCALE GENOMIC DNA]</scope>
    <source>
        <strain evidence="5 6">848</strain>
    </source>
</reference>
<comment type="caution">
    <text evidence="5">The sequence shown here is derived from an EMBL/GenBank/DDBJ whole genome shotgun (WGS) entry which is preliminary data.</text>
</comment>
<proteinExistence type="predicted"/>
<evidence type="ECO:0000256" key="1">
    <source>
        <dbReference type="ARBA" id="ARBA00022450"/>
    </source>
</evidence>
<dbReference type="GO" id="GO:0043041">
    <property type="term" value="P:amino acid activation for nonribosomal peptide biosynthetic process"/>
    <property type="evidence" value="ECO:0007669"/>
    <property type="project" value="TreeGrafter"/>
</dbReference>
<sequence length="243" mass="26919">MLLKAGWQGRNTLTALCGGEALDAGLAEQLCARTRRLWNCYGPTEATVWSLVSEVRWPPTDGQITIGHSLPGYRHWVLDEAGQPVAEEERGELCIESPALCEGYWRKPALTVAAFLRVDVHRLYRTGDRVRRLGADNFLYLGRRDDQVKLRGFRIELGEVEAGLRRQPGVQEAAVRLVGEGDEAMLVGYVEAKSGVTLNRLALRKGLQATLPHYMVPARLILLDALPKTGSGKLDRKALPLPE</sequence>
<accession>R1F134</accession>
<dbReference type="SUPFAM" id="SSF56801">
    <property type="entry name" value="Acetyl-CoA synthetase-like"/>
    <property type="match status" value="1"/>
</dbReference>
<dbReference type="Pfam" id="PF13193">
    <property type="entry name" value="AMP-binding_C"/>
    <property type="match status" value="1"/>
</dbReference>
<keyword evidence="1" id="KW-0596">Phosphopantetheine</keyword>
<dbReference type="GO" id="GO:0031177">
    <property type="term" value="F:phosphopantetheine binding"/>
    <property type="evidence" value="ECO:0007669"/>
    <property type="project" value="TreeGrafter"/>
</dbReference>
<dbReference type="PATRIC" id="fig|1268236.3.peg.3695"/>
<evidence type="ECO:0000259" key="4">
    <source>
        <dbReference type="Pfam" id="PF13193"/>
    </source>
</evidence>
<keyword evidence="6" id="KW-1185">Reference proteome</keyword>
<dbReference type="InterPro" id="IPR042099">
    <property type="entry name" value="ANL_N_sf"/>
</dbReference>
<evidence type="ECO:0000313" key="6">
    <source>
        <dbReference type="Proteomes" id="UP000013526"/>
    </source>
</evidence>
<evidence type="ECO:0000313" key="5">
    <source>
        <dbReference type="EMBL" id="EOD53542.1"/>
    </source>
</evidence>
<dbReference type="GO" id="GO:0044550">
    <property type="term" value="P:secondary metabolite biosynthetic process"/>
    <property type="evidence" value="ECO:0007669"/>
    <property type="project" value="TreeGrafter"/>
</dbReference>
<feature type="domain" description="AMP-dependent synthetase/ligase" evidence="3">
    <location>
        <begin position="14"/>
        <end position="105"/>
    </location>
</feature>
<gene>
    <name evidence="5" type="ORF">G113_19024</name>
</gene>
<name>R1F134_9GAMM</name>
<dbReference type="PANTHER" id="PTHR45527:SF1">
    <property type="entry name" value="FATTY ACID SYNTHASE"/>
    <property type="match status" value="1"/>
</dbReference>
<dbReference type="PANTHER" id="PTHR45527">
    <property type="entry name" value="NONRIBOSOMAL PEPTIDE SYNTHETASE"/>
    <property type="match status" value="1"/>
</dbReference>
<feature type="domain" description="AMP-binding enzyme C-terminal" evidence="4">
    <location>
        <begin position="159"/>
        <end position="233"/>
    </location>
</feature>
<evidence type="ECO:0000259" key="3">
    <source>
        <dbReference type="Pfam" id="PF00501"/>
    </source>
</evidence>
<dbReference type="Pfam" id="PF00501">
    <property type="entry name" value="AMP-binding"/>
    <property type="match status" value="1"/>
</dbReference>
<dbReference type="GO" id="GO:0005737">
    <property type="term" value="C:cytoplasm"/>
    <property type="evidence" value="ECO:0007669"/>
    <property type="project" value="TreeGrafter"/>
</dbReference>
<dbReference type="AlphaFoldDB" id="R1F134"/>
<dbReference type="Gene3D" id="3.30.300.30">
    <property type="match status" value="1"/>
</dbReference>
<organism evidence="5 6">
    <name type="scientific">Aeromonas molluscorum 848</name>
    <dbReference type="NCBI Taxonomy" id="1268236"/>
    <lineage>
        <taxon>Bacteria</taxon>
        <taxon>Pseudomonadati</taxon>
        <taxon>Pseudomonadota</taxon>
        <taxon>Gammaproteobacteria</taxon>
        <taxon>Aeromonadales</taxon>
        <taxon>Aeromonadaceae</taxon>
        <taxon>Aeromonas</taxon>
    </lineage>
</organism>
<dbReference type="Proteomes" id="UP000013526">
    <property type="component" value="Unassembled WGS sequence"/>
</dbReference>
<dbReference type="Gene3D" id="3.40.50.12780">
    <property type="entry name" value="N-terminal domain of ligase-like"/>
    <property type="match status" value="1"/>
</dbReference>
<dbReference type="EMBL" id="AQGQ01000205">
    <property type="protein sequence ID" value="EOD53542.1"/>
    <property type="molecule type" value="Genomic_DNA"/>
</dbReference>
<evidence type="ECO:0000256" key="2">
    <source>
        <dbReference type="ARBA" id="ARBA00022553"/>
    </source>
</evidence>
<dbReference type="InterPro" id="IPR025110">
    <property type="entry name" value="AMP-bd_C"/>
</dbReference>
<dbReference type="InterPro" id="IPR045851">
    <property type="entry name" value="AMP-bd_C_sf"/>
</dbReference>
<keyword evidence="2" id="KW-0597">Phosphoprotein</keyword>
<dbReference type="FunFam" id="3.30.300.30:FF:000010">
    <property type="entry name" value="Enterobactin synthetase component F"/>
    <property type="match status" value="1"/>
</dbReference>
<dbReference type="InterPro" id="IPR000873">
    <property type="entry name" value="AMP-dep_synth/lig_dom"/>
</dbReference>
<protein>
    <submittedName>
        <fullName evidence="5">Non-ribosomal peptide synthetase</fullName>
    </submittedName>
</protein>